<evidence type="ECO:0000313" key="1">
    <source>
        <dbReference type="Proteomes" id="UP000000437"/>
    </source>
</evidence>
<gene>
    <name evidence="2" type="primary">LOC141376903</name>
</gene>
<sequence length="186" mass="20549">MMAFRRNKTPSVRELEKLLCVRRGTNQELNEVQPGVYIGDIQAARNKRLLQSLNITHVLNAAHGTFNYSFITGEAFYQDVNISYCGVPASDIPSFNISKYFSTAADFIHTALSQAGGKVLVHCAMGLSRSATLVLAYLMIQQNMSLVQAITAVSEHRNISPNPGFLEQLRGLDKHLTRQRAAAAHT</sequence>
<name>A0AC58GZK6_DANRE</name>
<proteinExistence type="predicted"/>
<reference evidence="2" key="1">
    <citation type="submission" date="2025-08" db="UniProtKB">
        <authorList>
            <consortium name="RefSeq"/>
        </authorList>
    </citation>
    <scope>IDENTIFICATION</scope>
    <source>
        <strain evidence="2">Tuebingen</strain>
        <tissue evidence="2">Fibroblasts and whole tissue</tissue>
    </source>
</reference>
<dbReference type="Proteomes" id="UP000000437">
    <property type="component" value="Chromosome 12"/>
</dbReference>
<dbReference type="RefSeq" id="XP_073775169.1">
    <property type="nucleotide sequence ID" value="XM_073919068.1"/>
</dbReference>
<evidence type="ECO:0000313" key="2">
    <source>
        <dbReference type="RefSeq" id="XP_073775169.1"/>
    </source>
</evidence>
<accession>A0AC58GZK6</accession>
<protein>
    <submittedName>
        <fullName evidence="2">Dual specificity phosphatase 29-like</fullName>
    </submittedName>
</protein>
<organism evidence="1 2">
    <name type="scientific">Danio rerio</name>
    <name type="common">Zebrafish</name>
    <name type="synonym">Brachydanio rerio</name>
    <dbReference type="NCBI Taxonomy" id="7955"/>
    <lineage>
        <taxon>Eukaryota</taxon>
        <taxon>Metazoa</taxon>
        <taxon>Chordata</taxon>
        <taxon>Craniata</taxon>
        <taxon>Vertebrata</taxon>
        <taxon>Euteleostomi</taxon>
        <taxon>Actinopterygii</taxon>
        <taxon>Neopterygii</taxon>
        <taxon>Teleostei</taxon>
        <taxon>Ostariophysi</taxon>
        <taxon>Cypriniformes</taxon>
        <taxon>Danionidae</taxon>
        <taxon>Danioninae</taxon>
        <taxon>Danio</taxon>
    </lineage>
</organism>
<keyword evidence="1" id="KW-1185">Reference proteome</keyword>